<dbReference type="SUPFAM" id="SSF47226">
    <property type="entry name" value="Histidine-containing phosphotransfer domain, HPT domain"/>
    <property type="match status" value="1"/>
</dbReference>
<dbReference type="RefSeq" id="WP_092842037.1">
    <property type="nucleotide sequence ID" value="NZ_FOVP01000028.1"/>
</dbReference>
<keyword evidence="1" id="KW-0902">Two-component regulatory system</keyword>
<dbReference type="Pfam" id="PF01627">
    <property type="entry name" value="Hpt"/>
    <property type="match status" value="1"/>
</dbReference>
<dbReference type="InterPro" id="IPR008207">
    <property type="entry name" value="Sig_transdc_His_kin_Hpt_dom"/>
</dbReference>
<proteinExistence type="predicted"/>
<dbReference type="AlphaFoldDB" id="A0A1I5GCL2"/>
<evidence type="ECO:0000313" key="5">
    <source>
        <dbReference type="Proteomes" id="UP000198599"/>
    </source>
</evidence>
<organism evidence="4 5">
    <name type="scientific">Roseovarius lutimaris</name>
    <dbReference type="NCBI Taxonomy" id="1005928"/>
    <lineage>
        <taxon>Bacteria</taxon>
        <taxon>Pseudomonadati</taxon>
        <taxon>Pseudomonadota</taxon>
        <taxon>Alphaproteobacteria</taxon>
        <taxon>Rhodobacterales</taxon>
        <taxon>Roseobacteraceae</taxon>
        <taxon>Roseovarius</taxon>
    </lineage>
</organism>
<dbReference type="GO" id="GO:0000160">
    <property type="term" value="P:phosphorelay signal transduction system"/>
    <property type="evidence" value="ECO:0007669"/>
    <property type="project" value="UniProtKB-KW"/>
</dbReference>
<evidence type="ECO:0000259" key="3">
    <source>
        <dbReference type="PROSITE" id="PS50894"/>
    </source>
</evidence>
<reference evidence="5" key="1">
    <citation type="submission" date="2016-10" db="EMBL/GenBank/DDBJ databases">
        <authorList>
            <person name="Varghese N."/>
            <person name="Submissions S."/>
        </authorList>
    </citation>
    <scope>NUCLEOTIDE SEQUENCE [LARGE SCALE GENOMIC DNA]</scope>
    <source>
        <strain evidence="5">DSM 28463</strain>
    </source>
</reference>
<dbReference type="OrthoDB" id="7876199at2"/>
<keyword evidence="5" id="KW-1185">Reference proteome</keyword>
<accession>A0A1I5GCL2</accession>
<name>A0A1I5GCL2_9RHOB</name>
<dbReference type="InterPro" id="IPR036641">
    <property type="entry name" value="HPT_dom_sf"/>
</dbReference>
<evidence type="ECO:0000256" key="2">
    <source>
        <dbReference type="PROSITE-ProRule" id="PRU00110"/>
    </source>
</evidence>
<sequence>MQTQPNDTSDAMAKTIASVRSRFVATLEDRVLQLEHLKCQLSCTDKRSASLKMLQSEAHKIAGVAATIGFNEIGQRASEAENQIDLALARNLAQNDMSETLAVIDSFLDALENALDLPENW</sequence>
<evidence type="ECO:0000313" key="4">
    <source>
        <dbReference type="EMBL" id="SFO33818.1"/>
    </source>
</evidence>
<feature type="domain" description="HPt" evidence="3">
    <location>
        <begin position="15"/>
        <end position="118"/>
    </location>
</feature>
<keyword evidence="2" id="KW-0597">Phosphoprotein</keyword>
<feature type="modified residue" description="Phosphohistidine" evidence="2">
    <location>
        <position position="59"/>
    </location>
</feature>
<dbReference type="GO" id="GO:0004672">
    <property type="term" value="F:protein kinase activity"/>
    <property type="evidence" value="ECO:0007669"/>
    <property type="project" value="UniProtKB-ARBA"/>
</dbReference>
<protein>
    <submittedName>
        <fullName evidence="4">Hpt domain-containing protein</fullName>
    </submittedName>
</protein>
<dbReference type="STRING" id="1005928.SAMN04487859_12822"/>
<dbReference type="Proteomes" id="UP000198599">
    <property type="component" value="Unassembled WGS sequence"/>
</dbReference>
<gene>
    <name evidence="4" type="ORF">SAMN04487859_12822</name>
</gene>
<dbReference type="Gene3D" id="1.20.120.160">
    <property type="entry name" value="HPT domain"/>
    <property type="match status" value="1"/>
</dbReference>
<dbReference type="PROSITE" id="PS50894">
    <property type="entry name" value="HPT"/>
    <property type="match status" value="1"/>
</dbReference>
<dbReference type="EMBL" id="FOVP01000028">
    <property type="protein sequence ID" value="SFO33818.1"/>
    <property type="molecule type" value="Genomic_DNA"/>
</dbReference>
<evidence type="ECO:0000256" key="1">
    <source>
        <dbReference type="ARBA" id="ARBA00023012"/>
    </source>
</evidence>